<dbReference type="InterPro" id="IPR003329">
    <property type="entry name" value="Cytidylyl_trans"/>
</dbReference>
<dbReference type="Gene3D" id="3.90.550.10">
    <property type="entry name" value="Spore Coat Polysaccharide Biosynthesis Protein SpsA, Chain A"/>
    <property type="match status" value="1"/>
</dbReference>
<evidence type="ECO:0000313" key="1">
    <source>
        <dbReference type="EMBL" id="QHU35338.1"/>
    </source>
</evidence>
<accession>A0A6C0LZ74</accession>
<dbReference type="AlphaFoldDB" id="A0A6C0LZ74"/>
<dbReference type="GO" id="GO:0008781">
    <property type="term" value="F:N-acylneuraminate cytidylyltransferase activity"/>
    <property type="evidence" value="ECO:0007669"/>
    <property type="project" value="TreeGrafter"/>
</dbReference>
<dbReference type="EMBL" id="MN740587">
    <property type="protein sequence ID" value="QHU35338.1"/>
    <property type="molecule type" value="Genomic_DNA"/>
</dbReference>
<name>A0A6C0LZ74_9ZZZZ</name>
<dbReference type="InterPro" id="IPR050793">
    <property type="entry name" value="CMP-NeuNAc_synthase"/>
</dbReference>
<proteinExistence type="predicted"/>
<protein>
    <recommendedName>
        <fullName evidence="2">Cytidylyltransferase</fullName>
    </recommendedName>
</protein>
<dbReference type="PANTHER" id="PTHR21485:SF6">
    <property type="entry name" value="N-ACYLNEURAMINATE CYTIDYLYLTRANSFERASE-RELATED"/>
    <property type="match status" value="1"/>
</dbReference>
<dbReference type="CDD" id="cd02513">
    <property type="entry name" value="CMP-NeuAc_Synthase"/>
    <property type="match status" value="1"/>
</dbReference>
<sequence>MKILCIIPARSGSKGIINKNIKKFNGKPLIAWSIEQAKKTFLNKQMRIIVSTDSIQYSEIAKKWGAEVPFLRPKEISGDLSTDYECIKHAVEWFKKNENYNPDIILQLRPTQPCRKVEDINKCLKLFSENHEKYDSLRTVVEFEKSPYKMYNINDKYELQPLYREINNIKEPFNQCRQILPKTYLHNGYIDIFNTTLLERGTISGNKIYPYVMNKNDTVDIDSMEDWKKAEIYIKSMD</sequence>
<dbReference type="SUPFAM" id="SSF53448">
    <property type="entry name" value="Nucleotide-diphospho-sugar transferases"/>
    <property type="match status" value="1"/>
</dbReference>
<dbReference type="Pfam" id="PF02348">
    <property type="entry name" value="CTP_transf_3"/>
    <property type="match status" value="1"/>
</dbReference>
<reference evidence="1" key="1">
    <citation type="journal article" date="2020" name="Nature">
        <title>Giant virus diversity and host interactions through global metagenomics.</title>
        <authorList>
            <person name="Schulz F."/>
            <person name="Roux S."/>
            <person name="Paez-Espino D."/>
            <person name="Jungbluth S."/>
            <person name="Walsh D.A."/>
            <person name="Denef V.J."/>
            <person name="McMahon K.D."/>
            <person name="Konstantinidis K.T."/>
            <person name="Eloe-Fadrosh E.A."/>
            <person name="Kyrpides N.C."/>
            <person name="Woyke T."/>
        </authorList>
    </citation>
    <scope>NUCLEOTIDE SEQUENCE</scope>
    <source>
        <strain evidence="1">GVMAG-S-1017745-26</strain>
    </source>
</reference>
<dbReference type="PANTHER" id="PTHR21485">
    <property type="entry name" value="HAD SUPERFAMILY MEMBERS CMAS AND KDSC"/>
    <property type="match status" value="1"/>
</dbReference>
<evidence type="ECO:0008006" key="2">
    <source>
        <dbReference type="Google" id="ProtNLM"/>
    </source>
</evidence>
<dbReference type="InterPro" id="IPR029044">
    <property type="entry name" value="Nucleotide-diphossugar_trans"/>
</dbReference>
<organism evidence="1">
    <name type="scientific">viral metagenome</name>
    <dbReference type="NCBI Taxonomy" id="1070528"/>
    <lineage>
        <taxon>unclassified sequences</taxon>
        <taxon>metagenomes</taxon>
        <taxon>organismal metagenomes</taxon>
    </lineage>
</organism>